<comment type="subcellular location">
    <subcellularLocation>
        <location evidence="1">Cell envelope</location>
    </subcellularLocation>
</comment>
<gene>
    <name evidence="7" type="ORF">H9742_06140</name>
</gene>
<keyword evidence="4 6" id="KW-0732">Signal</keyword>
<dbReference type="SUPFAM" id="SSF53850">
    <property type="entry name" value="Periplasmic binding protein-like II"/>
    <property type="match status" value="1"/>
</dbReference>
<dbReference type="Gene3D" id="3.40.190.10">
    <property type="entry name" value="Periplasmic binding protein-like II"/>
    <property type="match status" value="1"/>
</dbReference>
<dbReference type="AlphaFoldDB" id="A0A9D1R510"/>
<name>A0A9D1R510_9FIRM</name>
<evidence type="ECO:0000256" key="5">
    <source>
        <dbReference type="SAM" id="MobiDB-lite"/>
    </source>
</evidence>
<evidence type="ECO:0000256" key="2">
    <source>
        <dbReference type="ARBA" id="ARBA00008520"/>
    </source>
</evidence>
<proteinExistence type="inferred from homology"/>
<evidence type="ECO:0000256" key="6">
    <source>
        <dbReference type="SAM" id="SignalP"/>
    </source>
</evidence>
<dbReference type="Proteomes" id="UP000824265">
    <property type="component" value="Unassembled WGS sequence"/>
</dbReference>
<dbReference type="PANTHER" id="PTHR43649:SF31">
    <property type="entry name" value="SN-GLYCEROL-3-PHOSPHATE-BINDING PERIPLASMIC PROTEIN UGPB"/>
    <property type="match status" value="1"/>
</dbReference>
<dbReference type="InterPro" id="IPR006059">
    <property type="entry name" value="SBP"/>
</dbReference>
<keyword evidence="3" id="KW-0813">Transport</keyword>
<feature type="signal peptide" evidence="6">
    <location>
        <begin position="1"/>
        <end position="20"/>
    </location>
</feature>
<evidence type="ECO:0000256" key="1">
    <source>
        <dbReference type="ARBA" id="ARBA00004196"/>
    </source>
</evidence>
<dbReference type="Pfam" id="PF01547">
    <property type="entry name" value="SBP_bac_1"/>
    <property type="match status" value="1"/>
</dbReference>
<dbReference type="CDD" id="cd13585">
    <property type="entry name" value="PBP2_TMBP_like"/>
    <property type="match status" value="1"/>
</dbReference>
<evidence type="ECO:0000313" key="8">
    <source>
        <dbReference type="Proteomes" id="UP000824265"/>
    </source>
</evidence>
<sequence length="461" mass="49509">MKKKVLSILLTAAMAATLLAGCGGTEEAANAGTEAASDAQTATTQEAASEQGTETAPAEAAGEAVTLKWAIWDQETTAYWSDLKEAYEASHPNVTIEMVDLGSTDYMTVLATELSGTGTDFDLVTIKDVPGYATLVQKGSILALDDYIAADGIDLTQFAGTTDQVTVDGSLYELPFRNDFWVLFYNKDLFDAAGVDYPTNDMTFEEYDALARAVTDTTFGSQVYGAHYHTWRSAVQLFGVLDGEHTILDGEYSFFKPYYEMVLNQEADGVCRKYTDLKTEGLHYSAAFSGGDVAMMNQGSWFISTLITNLASGEYDADLCGNWGIVKYPHAEGVEPGSTLGTITGISITTASDNPDEAWEFVKWVSGEEGAAVMASSGNFPAIMTDEIRDAISGMEGFPTDEASKEALNVSNLYLEVPYAPNVSEINSLLDSYHGSIMTGEMTIDEGIAAMNDGVSQILAQ</sequence>
<evidence type="ECO:0000256" key="3">
    <source>
        <dbReference type="ARBA" id="ARBA00022448"/>
    </source>
</evidence>
<accession>A0A9D1R510</accession>
<dbReference type="PANTHER" id="PTHR43649">
    <property type="entry name" value="ARABINOSE-BINDING PROTEIN-RELATED"/>
    <property type="match status" value="1"/>
</dbReference>
<evidence type="ECO:0000313" key="7">
    <source>
        <dbReference type="EMBL" id="HIW81100.1"/>
    </source>
</evidence>
<reference evidence="7" key="2">
    <citation type="submission" date="2021-04" db="EMBL/GenBank/DDBJ databases">
        <authorList>
            <person name="Gilroy R."/>
        </authorList>
    </citation>
    <scope>NUCLEOTIDE SEQUENCE</scope>
    <source>
        <strain evidence="7">CHK195-6426</strain>
    </source>
</reference>
<organism evidence="7 8">
    <name type="scientific">Candidatus Acetatifactor stercoripullorum</name>
    <dbReference type="NCBI Taxonomy" id="2838414"/>
    <lineage>
        <taxon>Bacteria</taxon>
        <taxon>Bacillati</taxon>
        <taxon>Bacillota</taxon>
        <taxon>Clostridia</taxon>
        <taxon>Lachnospirales</taxon>
        <taxon>Lachnospiraceae</taxon>
        <taxon>Acetatifactor</taxon>
    </lineage>
</organism>
<dbReference type="InterPro" id="IPR050490">
    <property type="entry name" value="Bact_solute-bd_prot1"/>
</dbReference>
<protein>
    <submittedName>
        <fullName evidence="7">Sugar ABC transporter substrate-binding protein</fullName>
    </submittedName>
</protein>
<dbReference type="GO" id="GO:0030313">
    <property type="term" value="C:cell envelope"/>
    <property type="evidence" value="ECO:0007669"/>
    <property type="project" value="UniProtKB-SubCell"/>
</dbReference>
<comment type="caution">
    <text evidence="7">The sequence shown here is derived from an EMBL/GenBank/DDBJ whole genome shotgun (WGS) entry which is preliminary data.</text>
</comment>
<dbReference type="PROSITE" id="PS51257">
    <property type="entry name" value="PROKAR_LIPOPROTEIN"/>
    <property type="match status" value="1"/>
</dbReference>
<dbReference type="EMBL" id="DXGH01000034">
    <property type="protein sequence ID" value="HIW81100.1"/>
    <property type="molecule type" value="Genomic_DNA"/>
</dbReference>
<feature type="chain" id="PRO_5038339335" evidence="6">
    <location>
        <begin position="21"/>
        <end position="461"/>
    </location>
</feature>
<feature type="region of interest" description="Disordered" evidence="5">
    <location>
        <begin position="31"/>
        <end position="60"/>
    </location>
</feature>
<comment type="similarity">
    <text evidence="2">Belongs to the bacterial solute-binding protein 1 family.</text>
</comment>
<evidence type="ECO:0000256" key="4">
    <source>
        <dbReference type="ARBA" id="ARBA00022729"/>
    </source>
</evidence>
<reference evidence="7" key="1">
    <citation type="journal article" date="2021" name="PeerJ">
        <title>Extensive microbial diversity within the chicken gut microbiome revealed by metagenomics and culture.</title>
        <authorList>
            <person name="Gilroy R."/>
            <person name="Ravi A."/>
            <person name="Getino M."/>
            <person name="Pursley I."/>
            <person name="Horton D.L."/>
            <person name="Alikhan N.F."/>
            <person name="Baker D."/>
            <person name="Gharbi K."/>
            <person name="Hall N."/>
            <person name="Watson M."/>
            <person name="Adriaenssens E.M."/>
            <person name="Foster-Nyarko E."/>
            <person name="Jarju S."/>
            <person name="Secka A."/>
            <person name="Antonio M."/>
            <person name="Oren A."/>
            <person name="Chaudhuri R.R."/>
            <person name="La Ragione R."/>
            <person name="Hildebrand F."/>
            <person name="Pallen M.J."/>
        </authorList>
    </citation>
    <scope>NUCLEOTIDE SEQUENCE</scope>
    <source>
        <strain evidence="7">CHK195-6426</strain>
    </source>
</reference>